<reference evidence="2" key="1">
    <citation type="submission" date="2023-07" db="EMBL/GenBank/DDBJ databases">
        <title>A draft genome of Kazachstania heterogenica Y-27499.</title>
        <authorList>
            <person name="Donic C."/>
            <person name="Kralova J.S."/>
            <person name="Fidel L."/>
            <person name="Ben-Dor S."/>
            <person name="Jung S."/>
        </authorList>
    </citation>
    <scope>NUCLEOTIDE SEQUENCE [LARGE SCALE GENOMIC DNA]</scope>
    <source>
        <strain evidence="2">Y27499</strain>
    </source>
</reference>
<protein>
    <submittedName>
        <fullName evidence="1">Uncharacterized protein</fullName>
    </submittedName>
</protein>
<dbReference type="Pfam" id="PF17254">
    <property type="entry name" value="DUF5321"/>
    <property type="match status" value="1"/>
</dbReference>
<organism evidence="1 2">
    <name type="scientific">Arxiozyma heterogenica</name>
    <dbReference type="NCBI Taxonomy" id="278026"/>
    <lineage>
        <taxon>Eukaryota</taxon>
        <taxon>Fungi</taxon>
        <taxon>Dikarya</taxon>
        <taxon>Ascomycota</taxon>
        <taxon>Saccharomycotina</taxon>
        <taxon>Saccharomycetes</taxon>
        <taxon>Saccharomycetales</taxon>
        <taxon>Saccharomycetaceae</taxon>
        <taxon>Arxiozyma</taxon>
    </lineage>
</organism>
<name>A0AAN7WQ32_9SACH</name>
<keyword evidence="2" id="KW-1185">Reference proteome</keyword>
<dbReference type="EMBL" id="JAWIZZ010000015">
    <property type="protein sequence ID" value="KAK5782088.1"/>
    <property type="molecule type" value="Genomic_DNA"/>
</dbReference>
<dbReference type="AlphaFoldDB" id="A0AAN7WQ32"/>
<comment type="caution">
    <text evidence="1">The sequence shown here is derived from an EMBL/GenBank/DDBJ whole genome shotgun (WGS) entry which is preliminary data.</text>
</comment>
<gene>
    <name evidence="1" type="ORF">RI543_000410</name>
</gene>
<dbReference type="Proteomes" id="UP001306508">
    <property type="component" value="Unassembled WGS sequence"/>
</dbReference>
<sequence length="260" mass="29815">MVFLSQVRILLTTRSLHVNRLLLRTNNVTPPLELNVVKKLKDVVGSQASQQISRDGSLIKLGIWVVIFSSMLMHVIDKKQRYEEMEEKYNLKIDILKSIINRMNNGEIVDIDDELRLVNQALERRSVKRYPSPLQSYKKKESPFIDGTVTENSNSLIDKDVSRESLEDIWQDILADTSISPPEIHYSINPTITCITSNDTHDNDIISSDDIIRDTNILFQASKQEEEELKYFTPTSTHIIVQKPGELVEAAKDTQMAKYL</sequence>
<evidence type="ECO:0000313" key="1">
    <source>
        <dbReference type="EMBL" id="KAK5782088.1"/>
    </source>
</evidence>
<accession>A0AAN7WQ32</accession>
<dbReference type="InterPro" id="IPR035213">
    <property type="entry name" value="DUF5321"/>
</dbReference>
<proteinExistence type="predicted"/>
<evidence type="ECO:0000313" key="2">
    <source>
        <dbReference type="Proteomes" id="UP001306508"/>
    </source>
</evidence>